<dbReference type="PROSITE" id="PS50853">
    <property type="entry name" value="FN3"/>
    <property type="match status" value="4"/>
</dbReference>
<dbReference type="InterPro" id="IPR056754">
    <property type="entry name" value="DSCAM/DSCAML_C"/>
</dbReference>
<dbReference type="FunFam" id="2.60.40.10:FF:000333">
    <property type="entry name" value="Down syndrome cell adhesion molecule"/>
    <property type="match status" value="1"/>
</dbReference>
<feature type="compositionally biased region" description="Basic residues" evidence="10">
    <location>
        <begin position="1694"/>
        <end position="1704"/>
    </location>
</feature>
<reference evidence="15" key="1">
    <citation type="submission" date="2025-08" db="UniProtKB">
        <authorList>
            <consortium name="RefSeq"/>
        </authorList>
    </citation>
    <scope>IDENTIFICATION</scope>
    <source>
        <tissue evidence="15">Total insect</tissue>
    </source>
</reference>
<sequence length="1976" mass="209415">MAGDLKTTRLDLTASESRWLDDSKDVRKVNSAVSTFGDGYSPAQGPVFLAEPPPLVQFLNSTGVVVDCSAAGQPAPRVTWVDAAGHEVLHVPGLREVLDNGSLYFPPFPAQMLRSGLHASTYRCRAANAVGVVVSRDCTVRGETLHSWSTQVHRVQSLAGNVAVLRCNIPSAARPLVRVVGWQRDMATIHMGTSGRYTATSQGTLHVRDVSDDDVGHTYYCQTQHVISGDVRLSSGAQVIVKASDADVAPHIESSASTVHARAGAATELVCAAQGHPPPTYRWYREVGGSLLELDPHHLRARPLDSVLEFPRAQPEDSGRYACVVSNRVKEARRHLQLVVSHPLSAHLRPQHQVVDAGRTVVFNCSVRGGLSAGPASVGFLKDGEPVVQGGRLSVHTTQTGMDLVVRRVVPADRGMYQCVASSGEETVQAAAELALGAIAPELLDGFREQTLQPGPPLSLHCAVSGQPPPRVTWLLDGAELPPLLQPAYQLGSFVTNRGNVIAHLNVSAVRVVQGGLYTCLARNILGAVHHSAPINVYGPPTARPPLNLTAVADTDVFLRCPVAGYPVTSVTWSRAGHRLPDNMRQRVFPNGTLLLRGVQGSADRGQYACTVTNQQGQLASSTLHLNVMKPPVIVPFSFHSGLEDGNRLQVSCSIMSGDLPIGIEWRKDGQPLPPDDSVSEQQHQFASNLLFSDLSARHSGSYTCVASNAAASANYTAPLLVRVRPRWLVEPQDVEVLHQEPAAVHCRASGFPEPTVTWMKAPEQAAADPMLTVAENGSVLLAAAQPMHAGRYMCQARNGIGPGISKVIHLRVNVPAHFHTRSVNVSGAAGQAVVLDCAASGDPPVSIAWSTPGGGEPSANRIMETPTSTVRGGRGGLSSQLHLVAERHHAGMYHCTASNKYGSDSMVVYLAVQEAPSAPSGLEVLEAGSRWLSLGWAVDGSGATHHVIQFRREPSSASDASAADNSVVSATPPQPQPWYNVTVPGGGQRSAKVTGLDPATTYAIRVLAANEVGVGPPGSPVTAQTLQEAPTLPPADVTADPFAPESLTVRWKAPSLLSSALLGYQVRYRAVSLPGQPSLSALPAAVALAGMASDQQEPDVGVSGAPWVSRTVRVPTEPPGSVRCTPLTSQNVRVRWEPPPKAGRRGMLDGYKVFYRRKMPAGLPPTDQPTWMAASPEMEVKKTMNLETNLFGLAKFSNYTVQVAALTSAGEGVRSDPVHCTTEEDVPGPPEQVKALAMSSDSILVTWTRPLEANGNIGKYLVYMRPASPQGQTREVRKETVYAGGDRGADLALEVRRLKELERLELWVTASTSVGEGPPSARVSQAPVSRVPARIASFSRSAASGEGQMLTLACRAVGVPAPSRTWRGPRGLTRAVAANGVSGNGEQGDAAAGRAVLIGDGSLRLGPLSAQDAGNYSCQAVNVFGKDEIHYRVVVVGPPAAPVLSLAAATDRTLQLKWTTGSGAGESGAPITGYVLQFKRELGEWQDRELDGELTSFTLTGLRCGSPYLLTLAAVNGVPAAEEVLSVNSTTASLFLDAWPVAGCPVTYFVVDFRTREAGESPGPWTLVANRAGPQQTVAVAGLAPASWYELRVAAHSDAGSTRAPFVFATRTKTGDLVPLELMPALAEGPGPLAMPTPITLLVAVVAGLVCTAAVAACAIIAFRKRQYAGYRRGDAKTMDELENQRNHEQHHQVHHNHHHHHPMPLPHQEQLYSPSPGRKGGIASSLTGQKGSDTSDYEICPYATFSLANAGQGGGVGPGTGPATGSLTPSKSLASYSLQLHTFSQRDCYAEGPPRRHGQHYSRDSRDSRSRSKASAASGAATPRPSDSEISCISSQQTLPMSLAVHQRRKTASPTHCRERGSVSSGVGRPRSLVMAPTPGPGARYESDSSSPSDKHGHNHGLNHGHNHGHNHMASYSYRQHAHTPSRRSSKSQDNDSSGDSADVSPEVGHRTQGPACRSLPRRACSNGMAGSPA</sequence>
<evidence type="ECO:0000256" key="10">
    <source>
        <dbReference type="SAM" id="MobiDB-lite"/>
    </source>
</evidence>
<dbReference type="GO" id="GO:0070593">
    <property type="term" value="P:dendrite self-avoidance"/>
    <property type="evidence" value="ECO:0007669"/>
    <property type="project" value="TreeGrafter"/>
</dbReference>
<accession>A0A6P8YTZ7</accession>
<organism evidence="15">
    <name type="scientific">Thrips palmi</name>
    <name type="common">Melon thrips</name>
    <dbReference type="NCBI Taxonomy" id="161013"/>
    <lineage>
        <taxon>Eukaryota</taxon>
        <taxon>Metazoa</taxon>
        <taxon>Ecdysozoa</taxon>
        <taxon>Arthropoda</taxon>
        <taxon>Hexapoda</taxon>
        <taxon>Insecta</taxon>
        <taxon>Pterygota</taxon>
        <taxon>Neoptera</taxon>
        <taxon>Paraneoptera</taxon>
        <taxon>Thysanoptera</taxon>
        <taxon>Terebrantia</taxon>
        <taxon>Thripoidea</taxon>
        <taxon>Thripidae</taxon>
        <taxon>Thrips</taxon>
    </lineage>
</organism>
<protein>
    <submittedName>
        <fullName evidence="15">Down syndrome cell adhesion molecule-like protein Dscam2</fullName>
    </submittedName>
</protein>
<feature type="domain" description="Ig-like" evidence="12">
    <location>
        <begin position="726"/>
        <end position="800"/>
    </location>
</feature>
<evidence type="ECO:0000256" key="5">
    <source>
        <dbReference type="ARBA" id="ARBA00022889"/>
    </source>
</evidence>
<keyword evidence="6 11" id="KW-1133">Transmembrane helix</keyword>
<feature type="compositionally biased region" description="Low complexity" evidence="10">
    <location>
        <begin position="1864"/>
        <end position="1876"/>
    </location>
</feature>
<dbReference type="InterPro" id="IPR013783">
    <property type="entry name" value="Ig-like_fold"/>
</dbReference>
<dbReference type="CDD" id="cd20958">
    <property type="entry name" value="IgI_5_Dscam"/>
    <property type="match status" value="1"/>
</dbReference>
<dbReference type="PROSITE" id="PS50835">
    <property type="entry name" value="IG_LIKE"/>
    <property type="match status" value="10"/>
</dbReference>
<evidence type="ECO:0000259" key="13">
    <source>
        <dbReference type="PROSITE" id="PS50853"/>
    </source>
</evidence>
<feature type="compositionally biased region" description="Basic residues" evidence="10">
    <location>
        <begin position="1922"/>
        <end position="1932"/>
    </location>
</feature>
<dbReference type="FunFam" id="2.60.40.10:FF:000104">
    <property type="entry name" value="Down syndrome cell adhesion molecule b"/>
    <property type="match status" value="1"/>
</dbReference>
<feature type="domain" description="Fibronectin type-III" evidence="13">
    <location>
        <begin position="1119"/>
        <end position="1226"/>
    </location>
</feature>
<dbReference type="PANTHER" id="PTHR10075">
    <property type="entry name" value="BASIGIN RELATED"/>
    <property type="match status" value="1"/>
</dbReference>
<feature type="domain" description="Fibronectin type-III" evidence="13">
    <location>
        <begin position="919"/>
        <end position="1029"/>
    </location>
</feature>
<dbReference type="InterPro" id="IPR003599">
    <property type="entry name" value="Ig_sub"/>
</dbReference>
<feature type="domain" description="Fibronectin type-III" evidence="13">
    <location>
        <begin position="1439"/>
        <end position="1535"/>
    </location>
</feature>
<evidence type="ECO:0000256" key="9">
    <source>
        <dbReference type="ARBA" id="ARBA00023319"/>
    </source>
</evidence>
<name>A0A6P8YTZ7_THRPL</name>
<keyword evidence="4" id="KW-0677">Repeat</keyword>
<evidence type="ECO:0000256" key="2">
    <source>
        <dbReference type="ARBA" id="ARBA00022692"/>
    </source>
</evidence>
<dbReference type="FunFam" id="2.60.40.10:FF:000017">
    <property type="entry name" value="Down syndrome cell adhesion molecule b"/>
    <property type="match status" value="1"/>
</dbReference>
<dbReference type="FunFam" id="2.60.40.10:FF:000093">
    <property type="entry name" value="Down syndrome cell adhesion molecule, isoform B"/>
    <property type="match status" value="1"/>
</dbReference>
<dbReference type="SMART" id="SM00060">
    <property type="entry name" value="FN3"/>
    <property type="match status" value="6"/>
</dbReference>
<evidence type="ECO:0000313" key="15">
    <source>
        <dbReference type="RefSeq" id="XP_034237557.1"/>
    </source>
</evidence>
<evidence type="ECO:0000256" key="1">
    <source>
        <dbReference type="ARBA" id="ARBA00004479"/>
    </source>
</evidence>
<feature type="region of interest" description="Disordered" evidence="10">
    <location>
        <begin position="1846"/>
        <end position="1976"/>
    </location>
</feature>
<gene>
    <name evidence="15" type="primary">LOC117643029</name>
</gene>
<dbReference type="GeneID" id="117643029"/>
<keyword evidence="7 11" id="KW-0472">Membrane</keyword>
<dbReference type="CDD" id="cd00063">
    <property type="entry name" value="FN3"/>
    <property type="match status" value="6"/>
</dbReference>
<feature type="domain" description="Ig-like" evidence="12">
    <location>
        <begin position="46"/>
        <end position="135"/>
    </location>
</feature>
<evidence type="ECO:0000256" key="8">
    <source>
        <dbReference type="ARBA" id="ARBA00023157"/>
    </source>
</evidence>
<feature type="region of interest" description="Disordered" evidence="10">
    <location>
        <begin position="1790"/>
        <end position="1832"/>
    </location>
</feature>
<evidence type="ECO:0000256" key="4">
    <source>
        <dbReference type="ARBA" id="ARBA00022737"/>
    </source>
</evidence>
<dbReference type="InterPro" id="IPR003598">
    <property type="entry name" value="Ig_sub2"/>
</dbReference>
<dbReference type="GO" id="GO:0005886">
    <property type="term" value="C:plasma membrane"/>
    <property type="evidence" value="ECO:0007669"/>
    <property type="project" value="TreeGrafter"/>
</dbReference>
<feature type="domain" description="Ig-like" evidence="12">
    <location>
        <begin position="441"/>
        <end position="536"/>
    </location>
</feature>
<feature type="domain" description="Ig-like" evidence="12">
    <location>
        <begin position="343"/>
        <end position="435"/>
    </location>
</feature>
<dbReference type="Pfam" id="PF00041">
    <property type="entry name" value="fn3"/>
    <property type="match status" value="4"/>
</dbReference>
<dbReference type="Pfam" id="PF25059">
    <property type="entry name" value="FN3_DSCAM-DSCAML_C"/>
    <property type="match status" value="1"/>
</dbReference>
<keyword evidence="3" id="KW-0732">Signal</keyword>
<feature type="compositionally biased region" description="Low complexity" evidence="10">
    <location>
        <begin position="1815"/>
        <end position="1827"/>
    </location>
</feature>
<dbReference type="Pfam" id="PF07679">
    <property type="entry name" value="I-set"/>
    <property type="match status" value="3"/>
</dbReference>
<feature type="compositionally biased region" description="Low complexity" evidence="10">
    <location>
        <begin position="956"/>
        <end position="971"/>
    </location>
</feature>
<evidence type="ECO:0000256" key="11">
    <source>
        <dbReference type="SAM" id="Phobius"/>
    </source>
</evidence>
<keyword evidence="8" id="KW-1015">Disulfide bond</keyword>
<dbReference type="Pfam" id="PF13927">
    <property type="entry name" value="Ig_3"/>
    <property type="match status" value="5"/>
</dbReference>
<dbReference type="SMART" id="SM00409">
    <property type="entry name" value="IG"/>
    <property type="match status" value="9"/>
</dbReference>
<dbReference type="InterPro" id="IPR036179">
    <property type="entry name" value="Ig-like_dom_sf"/>
</dbReference>
<feature type="domain" description="Ig-like" evidence="12">
    <location>
        <begin position="632"/>
        <end position="717"/>
    </location>
</feature>
<feature type="domain" description="Ig-like" evidence="12">
    <location>
        <begin position="803"/>
        <end position="914"/>
    </location>
</feature>
<evidence type="ECO:0000256" key="6">
    <source>
        <dbReference type="ARBA" id="ARBA00022989"/>
    </source>
</evidence>
<dbReference type="GO" id="GO:0007156">
    <property type="term" value="P:homophilic cell adhesion via plasma membrane adhesion molecules"/>
    <property type="evidence" value="ECO:0007669"/>
    <property type="project" value="TreeGrafter"/>
</dbReference>
<feature type="domain" description="Fibronectin type-III" evidence="13">
    <location>
        <begin position="1230"/>
        <end position="1335"/>
    </location>
</feature>
<dbReference type="KEGG" id="tpal:117643029"/>
<dbReference type="GO" id="GO:0030424">
    <property type="term" value="C:axon"/>
    <property type="evidence" value="ECO:0007669"/>
    <property type="project" value="TreeGrafter"/>
</dbReference>
<dbReference type="InParanoid" id="A0A6P8YTZ7"/>
<feature type="compositionally biased region" description="Basic residues" evidence="10">
    <location>
        <begin position="1899"/>
        <end position="1913"/>
    </location>
</feature>
<dbReference type="InterPro" id="IPR013098">
    <property type="entry name" value="Ig_I-set"/>
</dbReference>
<feature type="region of interest" description="Disordered" evidence="10">
    <location>
        <begin position="1685"/>
        <end position="1734"/>
    </location>
</feature>
<dbReference type="CDD" id="cd00096">
    <property type="entry name" value="Ig"/>
    <property type="match status" value="2"/>
</dbReference>
<feature type="domain" description="Ig-like" evidence="12">
    <location>
        <begin position="540"/>
        <end position="627"/>
    </location>
</feature>
<dbReference type="GO" id="GO:0098632">
    <property type="term" value="F:cell-cell adhesion mediator activity"/>
    <property type="evidence" value="ECO:0007669"/>
    <property type="project" value="TreeGrafter"/>
</dbReference>
<evidence type="ECO:0000313" key="14">
    <source>
        <dbReference type="Proteomes" id="UP000515158"/>
    </source>
</evidence>
<feature type="domain" description="Ig-like" evidence="12">
    <location>
        <begin position="160"/>
        <end position="234"/>
    </location>
</feature>
<feature type="domain" description="Ig-like" evidence="12">
    <location>
        <begin position="1333"/>
        <end position="1437"/>
    </location>
</feature>
<keyword evidence="9" id="KW-0393">Immunoglobulin domain</keyword>
<dbReference type="PANTHER" id="PTHR10075:SF100">
    <property type="entry name" value="FASCICLIN-2"/>
    <property type="match status" value="1"/>
</dbReference>
<dbReference type="Gene3D" id="2.60.40.10">
    <property type="entry name" value="Immunoglobulins"/>
    <property type="match status" value="16"/>
</dbReference>
<proteinExistence type="predicted"/>
<feature type="compositionally biased region" description="Basic and acidic residues" evidence="10">
    <location>
        <begin position="1803"/>
        <end position="1812"/>
    </location>
</feature>
<feature type="transmembrane region" description="Helical" evidence="11">
    <location>
        <begin position="1640"/>
        <end position="1664"/>
    </location>
</feature>
<dbReference type="InterPro" id="IPR003961">
    <property type="entry name" value="FN3_dom"/>
</dbReference>
<dbReference type="InterPro" id="IPR036116">
    <property type="entry name" value="FN3_sf"/>
</dbReference>
<evidence type="ECO:0000256" key="3">
    <source>
        <dbReference type="ARBA" id="ARBA00022729"/>
    </source>
</evidence>
<dbReference type="RefSeq" id="XP_034237557.1">
    <property type="nucleotide sequence ID" value="XM_034381666.1"/>
</dbReference>
<feature type="domain" description="Ig-like" evidence="12">
    <location>
        <begin position="250"/>
        <end position="341"/>
    </location>
</feature>
<comment type="subcellular location">
    <subcellularLocation>
        <location evidence="1">Membrane</location>
        <topology evidence="1">Single-pass type I membrane protein</topology>
    </subcellularLocation>
</comment>
<dbReference type="InterPro" id="IPR007110">
    <property type="entry name" value="Ig-like_dom"/>
</dbReference>
<dbReference type="SUPFAM" id="SSF49265">
    <property type="entry name" value="Fibronectin type III"/>
    <property type="match status" value="4"/>
</dbReference>
<keyword evidence="14" id="KW-1185">Reference proteome</keyword>
<evidence type="ECO:0000259" key="12">
    <source>
        <dbReference type="PROSITE" id="PS50835"/>
    </source>
</evidence>
<evidence type="ECO:0000256" key="7">
    <source>
        <dbReference type="ARBA" id="ARBA00023136"/>
    </source>
</evidence>
<feature type="region of interest" description="Disordered" evidence="10">
    <location>
        <begin position="956"/>
        <end position="977"/>
    </location>
</feature>
<dbReference type="SUPFAM" id="SSF48726">
    <property type="entry name" value="Immunoglobulin"/>
    <property type="match status" value="10"/>
</dbReference>
<keyword evidence="5" id="KW-0130">Cell adhesion</keyword>
<dbReference type="GO" id="GO:0007411">
    <property type="term" value="P:axon guidance"/>
    <property type="evidence" value="ECO:0007669"/>
    <property type="project" value="TreeGrafter"/>
</dbReference>
<keyword evidence="2 11" id="KW-0812">Transmembrane</keyword>
<dbReference type="Proteomes" id="UP000515158">
    <property type="component" value="Unplaced"/>
</dbReference>
<dbReference type="SMART" id="SM00408">
    <property type="entry name" value="IGc2"/>
    <property type="match status" value="10"/>
</dbReference>
<dbReference type="OrthoDB" id="5969272at2759"/>